<name>A0A7V8FQI7_9BURK</name>
<dbReference type="AlphaFoldDB" id="A0A7V8FQI7"/>
<comment type="caution">
    <text evidence="2">The sequence shown here is derived from an EMBL/GenBank/DDBJ whole genome shotgun (WGS) entry which is preliminary data.</text>
</comment>
<dbReference type="EMBL" id="WNDQ01000011">
    <property type="protein sequence ID" value="KAF1022501.1"/>
    <property type="molecule type" value="Genomic_DNA"/>
</dbReference>
<evidence type="ECO:0000313" key="3">
    <source>
        <dbReference type="Proteomes" id="UP000461670"/>
    </source>
</evidence>
<feature type="chain" id="PRO_5031362597" description="DNA-binding beta-propeller fold protein YncE" evidence="1">
    <location>
        <begin position="28"/>
        <end position="468"/>
    </location>
</feature>
<dbReference type="Gene3D" id="2.130.10.10">
    <property type="entry name" value="YVTN repeat-like/Quinoprotein amine dehydrogenase"/>
    <property type="match status" value="1"/>
</dbReference>
<feature type="signal peptide" evidence="1">
    <location>
        <begin position="1"/>
        <end position="27"/>
    </location>
</feature>
<dbReference type="Proteomes" id="UP000461670">
    <property type="component" value="Unassembled WGS sequence"/>
</dbReference>
<dbReference type="InterPro" id="IPR011048">
    <property type="entry name" value="Haem_d1_sf"/>
</dbReference>
<gene>
    <name evidence="2" type="primary">yncE_3</name>
    <name evidence="2" type="ORF">GAK30_01088</name>
</gene>
<dbReference type="InterPro" id="IPR051200">
    <property type="entry name" value="Host-pathogen_enzymatic-act"/>
</dbReference>
<dbReference type="SUPFAM" id="SSF51004">
    <property type="entry name" value="C-terminal (heme d1) domain of cytochrome cd1-nitrite reductase"/>
    <property type="match status" value="1"/>
</dbReference>
<dbReference type="InterPro" id="IPR015943">
    <property type="entry name" value="WD40/YVTN_repeat-like_dom_sf"/>
</dbReference>
<dbReference type="PANTHER" id="PTHR47197:SF3">
    <property type="entry name" value="DIHYDRO-HEME D1 DEHYDROGENASE"/>
    <property type="match status" value="1"/>
</dbReference>
<sequence>MTTTPCAWRPPVLALALSLAALQAATAAVFDAPDANFTGAIAVAPLPPVYPGGQATVQGRNLKPGQRVTLLRGTTDVGNGAATVAPDGTFKATVRIPADAAVGTQPLIAAIQGPDAAVVVPLKVSPQLAPVGAERFDRATRQVAQGLYQATYSEKSQALFLTSSVGVRPLKSAAIIKVDPATLQTVATGASPATDAVTGFYGVYGIDVDDAHGTVWATNTRQDTVAVYRQSDLALVKQLPPGAAPRAHEIAIDTELGRAYVSTAAERPPSPAQNQVVVFDTATQQPTGRIDITSTRAGQVFNTLGLALDSYRHKLYVTSLNTGELAVIDTQSNTVDKVIALPVASAMGVAVDPSRNLVFVASPSADGVLIVDAAMGDVLHTTATGAGALKVAYDAARGLVYVANRAAGTVTAVNENGQIVGNLELGPFPNHIATDGHGAAFVLSKMRGGPNAAEDASGDPLTRLQFKN</sequence>
<protein>
    <recommendedName>
        <fullName evidence="4">DNA-binding beta-propeller fold protein YncE</fullName>
    </recommendedName>
</protein>
<organism evidence="2 3">
    <name type="scientific">Paracidovorax wautersii</name>
    <dbReference type="NCBI Taxonomy" id="1177982"/>
    <lineage>
        <taxon>Bacteria</taxon>
        <taxon>Pseudomonadati</taxon>
        <taxon>Pseudomonadota</taxon>
        <taxon>Betaproteobacteria</taxon>
        <taxon>Burkholderiales</taxon>
        <taxon>Comamonadaceae</taxon>
        <taxon>Paracidovorax</taxon>
    </lineage>
</organism>
<accession>A0A7V8FQI7</accession>
<reference evidence="3" key="1">
    <citation type="journal article" date="2020" name="MBio">
        <title>Horizontal gene transfer to a defensive symbiont with a reduced genome amongst a multipartite beetle microbiome.</title>
        <authorList>
            <person name="Waterworth S.C."/>
            <person name="Florez L.V."/>
            <person name="Rees E.R."/>
            <person name="Hertweck C."/>
            <person name="Kaltenpoth M."/>
            <person name="Kwan J.C."/>
        </authorList>
    </citation>
    <scope>NUCLEOTIDE SEQUENCE [LARGE SCALE GENOMIC DNA]</scope>
</reference>
<dbReference type="PANTHER" id="PTHR47197">
    <property type="entry name" value="PROTEIN NIRF"/>
    <property type="match status" value="1"/>
</dbReference>
<evidence type="ECO:0000256" key="1">
    <source>
        <dbReference type="SAM" id="SignalP"/>
    </source>
</evidence>
<keyword evidence="1" id="KW-0732">Signal</keyword>
<evidence type="ECO:0008006" key="4">
    <source>
        <dbReference type="Google" id="ProtNLM"/>
    </source>
</evidence>
<evidence type="ECO:0000313" key="2">
    <source>
        <dbReference type="EMBL" id="KAF1022501.1"/>
    </source>
</evidence>
<proteinExistence type="predicted"/>